<evidence type="ECO:0000313" key="2">
    <source>
        <dbReference type="EMBL" id="RJF75724.1"/>
    </source>
</evidence>
<dbReference type="EMBL" id="QYUJ01000004">
    <property type="protein sequence ID" value="RJF75724.1"/>
    <property type="molecule type" value="Genomic_DNA"/>
</dbReference>
<dbReference type="PANTHER" id="PTHR46889">
    <property type="entry name" value="TRANSPOSASE INSF FOR INSERTION SEQUENCE IS3B-RELATED"/>
    <property type="match status" value="1"/>
</dbReference>
<protein>
    <submittedName>
        <fullName evidence="2">IS3 family transposase</fullName>
    </submittedName>
</protein>
<dbReference type="Proteomes" id="UP000286287">
    <property type="component" value="Unassembled WGS sequence"/>
</dbReference>
<gene>
    <name evidence="2" type="ORF">D3875_01330</name>
</gene>
<dbReference type="InterPro" id="IPR050900">
    <property type="entry name" value="Transposase_IS3/IS150/IS904"/>
</dbReference>
<evidence type="ECO:0000313" key="3">
    <source>
        <dbReference type="Proteomes" id="UP000286287"/>
    </source>
</evidence>
<reference evidence="2 3" key="1">
    <citation type="submission" date="2018-09" db="EMBL/GenBank/DDBJ databases">
        <authorList>
            <person name="Zhu H."/>
        </authorList>
    </citation>
    <scope>NUCLEOTIDE SEQUENCE [LARGE SCALE GENOMIC DNA]</scope>
    <source>
        <strain evidence="2 3">K2S05-167</strain>
    </source>
</reference>
<feature type="non-terminal residue" evidence="2">
    <location>
        <position position="79"/>
    </location>
</feature>
<evidence type="ECO:0000259" key="1">
    <source>
        <dbReference type="Pfam" id="PF13276"/>
    </source>
</evidence>
<dbReference type="PANTHER" id="PTHR46889:SF4">
    <property type="entry name" value="TRANSPOSASE INSO FOR INSERTION SEQUENCE ELEMENT IS911B-RELATED"/>
    <property type="match status" value="1"/>
</dbReference>
<dbReference type="Pfam" id="PF13276">
    <property type="entry name" value="HTH_21"/>
    <property type="match status" value="1"/>
</dbReference>
<keyword evidence="3" id="KW-1185">Reference proteome</keyword>
<dbReference type="AlphaFoldDB" id="A0A418VHX1"/>
<name>A0A418VHX1_9DEIO</name>
<proteinExistence type="predicted"/>
<feature type="domain" description="HTH-like" evidence="1">
    <location>
        <begin position="30"/>
        <end position="78"/>
    </location>
</feature>
<organism evidence="2 3">
    <name type="scientific">Deinococcus cavernae</name>
    <dbReference type="NCBI Taxonomy" id="2320857"/>
    <lineage>
        <taxon>Bacteria</taxon>
        <taxon>Thermotogati</taxon>
        <taxon>Deinococcota</taxon>
        <taxon>Deinococci</taxon>
        <taxon>Deinococcales</taxon>
        <taxon>Deinococcaceae</taxon>
        <taxon>Deinococcus</taxon>
    </lineage>
</organism>
<sequence length="79" mass="9271">MCRVLQVTPSGFRTWRRRPFSTRKTEDGHLQLLIEEIFDEHQGRYGAPRIQKQLAADGHHHSVRRIARLMRDLGLHGKT</sequence>
<comment type="caution">
    <text evidence="2">The sequence shown here is derived from an EMBL/GenBank/DDBJ whole genome shotgun (WGS) entry which is preliminary data.</text>
</comment>
<dbReference type="RefSeq" id="WP_420796043.1">
    <property type="nucleotide sequence ID" value="NZ_QYUJ01000004.1"/>
</dbReference>
<accession>A0A418VHX1</accession>
<dbReference type="InterPro" id="IPR025948">
    <property type="entry name" value="HTH-like_dom"/>
</dbReference>